<keyword evidence="2" id="KW-0472">Membrane</keyword>
<dbReference type="InterPro" id="IPR047811">
    <property type="entry name" value="CytC_ox_assmbl_put"/>
</dbReference>
<keyword evidence="2" id="KW-0812">Transmembrane</keyword>
<sequence>MLRGSGRSLARQVLMEQEVHSMTRNPQERRSPEQIRAGNKRLGLILLAIVAVFFMAAVVNQFLLSRG</sequence>
<keyword evidence="2" id="KW-1133">Transmembrane helix</keyword>
<evidence type="ECO:0008006" key="5">
    <source>
        <dbReference type="Google" id="ProtNLM"/>
    </source>
</evidence>
<gene>
    <name evidence="3" type="ORF">SAMN05446927_6159</name>
</gene>
<evidence type="ECO:0000256" key="2">
    <source>
        <dbReference type="SAM" id="Phobius"/>
    </source>
</evidence>
<name>A0A7Z7N635_9BURK</name>
<keyword evidence="4" id="KW-1185">Reference proteome</keyword>
<feature type="transmembrane region" description="Helical" evidence="2">
    <location>
        <begin position="42"/>
        <end position="64"/>
    </location>
</feature>
<reference evidence="3 4" key="1">
    <citation type="submission" date="2017-09" db="EMBL/GenBank/DDBJ databases">
        <authorList>
            <person name="Varghese N."/>
            <person name="Submissions S."/>
        </authorList>
    </citation>
    <scope>NUCLEOTIDE SEQUENCE [LARGE SCALE GENOMIC DNA]</scope>
    <source>
        <strain evidence="3 4">OK806</strain>
    </source>
</reference>
<organism evidence="3 4">
    <name type="scientific">Caballeronia arationis</name>
    <dbReference type="NCBI Taxonomy" id="1777142"/>
    <lineage>
        <taxon>Bacteria</taxon>
        <taxon>Pseudomonadati</taxon>
        <taxon>Pseudomonadota</taxon>
        <taxon>Betaproteobacteria</taxon>
        <taxon>Burkholderiales</taxon>
        <taxon>Burkholderiaceae</taxon>
        <taxon>Caballeronia</taxon>
    </lineage>
</organism>
<accession>A0A7Z7N635</accession>
<feature type="compositionally biased region" description="Basic and acidic residues" evidence="1">
    <location>
        <begin position="17"/>
        <end position="33"/>
    </location>
</feature>
<comment type="caution">
    <text evidence="3">The sequence shown here is derived from an EMBL/GenBank/DDBJ whole genome shotgun (WGS) entry which is preliminary data.</text>
</comment>
<evidence type="ECO:0000256" key="1">
    <source>
        <dbReference type="SAM" id="MobiDB-lite"/>
    </source>
</evidence>
<proteinExistence type="predicted"/>
<feature type="region of interest" description="Disordered" evidence="1">
    <location>
        <begin position="1"/>
        <end position="34"/>
    </location>
</feature>
<evidence type="ECO:0000313" key="3">
    <source>
        <dbReference type="EMBL" id="SOE82812.1"/>
    </source>
</evidence>
<dbReference type="NCBIfam" id="NF038351">
    <property type="entry name" value="cyt_ox_assem_30"/>
    <property type="match status" value="1"/>
</dbReference>
<dbReference type="Proteomes" id="UP000219522">
    <property type="component" value="Unassembled WGS sequence"/>
</dbReference>
<dbReference type="AlphaFoldDB" id="A0A7Z7N635"/>
<protein>
    <recommendedName>
        <fullName evidence="5">Cytochrome C oxidase assembly protein</fullName>
    </recommendedName>
</protein>
<evidence type="ECO:0000313" key="4">
    <source>
        <dbReference type="Proteomes" id="UP000219522"/>
    </source>
</evidence>
<dbReference type="EMBL" id="OCSU01000002">
    <property type="protein sequence ID" value="SOE82812.1"/>
    <property type="molecule type" value="Genomic_DNA"/>
</dbReference>